<organism evidence="1 2">
    <name type="scientific">Nitrolancea hollandica Lb</name>
    <dbReference type="NCBI Taxonomy" id="1129897"/>
    <lineage>
        <taxon>Bacteria</taxon>
        <taxon>Pseudomonadati</taxon>
        <taxon>Thermomicrobiota</taxon>
        <taxon>Thermomicrobia</taxon>
        <taxon>Sphaerobacterales</taxon>
        <taxon>Sphaerobacterineae</taxon>
        <taxon>Sphaerobacteraceae</taxon>
        <taxon>Nitrolancea</taxon>
    </lineage>
</organism>
<comment type="caution">
    <text evidence="1">The sequence shown here is derived from an EMBL/GenBank/DDBJ whole genome shotgun (WGS) entry which is preliminary data.</text>
</comment>
<accession>I4EG07</accession>
<reference evidence="1 2" key="1">
    <citation type="journal article" date="2012" name="ISME J.">
        <title>Nitrification expanded: discovery, physiology and genomics of a nitrite-oxidizing bacterium from the phylum Chloroflexi.</title>
        <authorList>
            <person name="Sorokin D.Y."/>
            <person name="Lucker S."/>
            <person name="Vejmelkova D."/>
            <person name="Kostrikina N.A."/>
            <person name="Kleerebezem R."/>
            <person name="Rijpstra W.I."/>
            <person name="Damste J.S."/>
            <person name="Le Paslier D."/>
            <person name="Muyzer G."/>
            <person name="Wagner M."/>
            <person name="van Loosdrecht M.C."/>
            <person name="Daims H."/>
        </authorList>
    </citation>
    <scope>NUCLEOTIDE SEQUENCE [LARGE SCALE GENOMIC DNA]</scope>
    <source>
        <strain evidence="2">none</strain>
    </source>
</reference>
<name>I4EG07_9BACT</name>
<dbReference type="AlphaFoldDB" id="I4EG07"/>
<dbReference type="Proteomes" id="UP000004221">
    <property type="component" value="Unassembled WGS sequence"/>
</dbReference>
<sequence length="78" mass="8715">MTTTISINPRDIGVDGNQVMISPAAYERLTAAEDACYEILSAIQHDPAWLPHDDDADLATHMLRKWERLARREAGHGD</sequence>
<dbReference type="EMBL" id="CAGS01000170">
    <property type="protein sequence ID" value="CCF83619.1"/>
    <property type="molecule type" value="Genomic_DNA"/>
</dbReference>
<evidence type="ECO:0000313" key="2">
    <source>
        <dbReference type="Proteomes" id="UP000004221"/>
    </source>
</evidence>
<proteinExistence type="predicted"/>
<evidence type="ECO:0000313" key="1">
    <source>
        <dbReference type="EMBL" id="CCF83619.1"/>
    </source>
</evidence>
<keyword evidence="2" id="KW-1185">Reference proteome</keyword>
<gene>
    <name evidence="1" type="ORF">NITHO_2510017</name>
</gene>
<protein>
    <submittedName>
        <fullName evidence="1">Uncharacterized protein</fullName>
    </submittedName>
</protein>